<evidence type="ECO:0000256" key="2">
    <source>
        <dbReference type="ARBA" id="ARBA00023002"/>
    </source>
</evidence>
<dbReference type="InterPro" id="IPR029479">
    <property type="entry name" value="Nitroreductase"/>
</dbReference>
<dbReference type="Pfam" id="PF00881">
    <property type="entry name" value="Nitroreductase"/>
    <property type="match status" value="2"/>
</dbReference>
<comment type="similarity">
    <text evidence="1">Belongs to the nitroreductase family.</text>
</comment>
<accession>A0ABV8PNH4</accession>
<organism evidence="4 5">
    <name type="scientific">Flagellimonas marina</name>
    <dbReference type="NCBI Taxonomy" id="1775168"/>
    <lineage>
        <taxon>Bacteria</taxon>
        <taxon>Pseudomonadati</taxon>
        <taxon>Bacteroidota</taxon>
        <taxon>Flavobacteriia</taxon>
        <taxon>Flavobacteriales</taxon>
        <taxon>Flavobacteriaceae</taxon>
        <taxon>Flagellimonas</taxon>
    </lineage>
</organism>
<name>A0ABV8PNH4_9FLAO</name>
<dbReference type="PANTHER" id="PTHR43673">
    <property type="entry name" value="NAD(P)H NITROREDUCTASE YDGI-RELATED"/>
    <property type="match status" value="1"/>
</dbReference>
<keyword evidence="5" id="KW-1185">Reference proteome</keyword>
<evidence type="ECO:0000256" key="1">
    <source>
        <dbReference type="ARBA" id="ARBA00007118"/>
    </source>
</evidence>
<gene>
    <name evidence="4" type="ORF">ACFOWS_10800</name>
</gene>
<feature type="domain" description="Nitroreductase" evidence="3">
    <location>
        <begin position="83"/>
        <end position="165"/>
    </location>
</feature>
<dbReference type="PANTHER" id="PTHR43673:SF10">
    <property type="entry name" value="NADH DEHYDROGENASE_NAD(P)H NITROREDUCTASE XCC3605-RELATED"/>
    <property type="match status" value="1"/>
</dbReference>
<evidence type="ECO:0000313" key="4">
    <source>
        <dbReference type="EMBL" id="MFC4220626.1"/>
    </source>
</evidence>
<protein>
    <submittedName>
        <fullName evidence="4">Nitroreductase family protein</fullName>
    </submittedName>
</protein>
<evidence type="ECO:0000313" key="5">
    <source>
        <dbReference type="Proteomes" id="UP001595841"/>
    </source>
</evidence>
<dbReference type="Gene3D" id="3.40.109.10">
    <property type="entry name" value="NADH Oxidase"/>
    <property type="match status" value="1"/>
</dbReference>
<dbReference type="RefSeq" id="WP_366588302.1">
    <property type="nucleotide sequence ID" value="NZ_JBHSCL010000004.1"/>
</dbReference>
<dbReference type="SUPFAM" id="SSF55469">
    <property type="entry name" value="FMN-dependent nitroreductase-like"/>
    <property type="match status" value="1"/>
</dbReference>
<comment type="caution">
    <text evidence="4">The sequence shown here is derived from an EMBL/GenBank/DDBJ whole genome shotgun (WGS) entry which is preliminary data.</text>
</comment>
<dbReference type="CDD" id="cd02138">
    <property type="entry name" value="TdsD-like"/>
    <property type="match status" value="1"/>
</dbReference>
<dbReference type="Proteomes" id="UP001595841">
    <property type="component" value="Unassembled WGS sequence"/>
</dbReference>
<keyword evidence="2" id="KW-0560">Oxidoreductase</keyword>
<sequence>MNEAEQVLLGNIADTDHEIFALLKQRYSPRTFRDEPIDSGELKQLFEAIRWSASSYNRQPWRFIYAEKGTEAFDKIVDCLSDFNKKWASMAPVLMLSAYKEKTDEGEENFHALHDLGLSLGNMTVQAQYLGIALHHMAGVDWKKAQKTFNVPKGYHITTAIALGYYGGTLEKLPEDLQDAETAERTRMPQEEFAFENGWGQ</sequence>
<feature type="domain" description="Nitroreductase" evidence="3">
    <location>
        <begin position="23"/>
        <end position="76"/>
    </location>
</feature>
<dbReference type="InterPro" id="IPR000415">
    <property type="entry name" value="Nitroreductase-like"/>
</dbReference>
<evidence type="ECO:0000259" key="3">
    <source>
        <dbReference type="Pfam" id="PF00881"/>
    </source>
</evidence>
<proteinExistence type="inferred from homology"/>
<dbReference type="EMBL" id="JBHSCL010000004">
    <property type="protein sequence ID" value="MFC4220626.1"/>
    <property type="molecule type" value="Genomic_DNA"/>
</dbReference>
<reference evidence="5" key="1">
    <citation type="journal article" date="2019" name="Int. J. Syst. Evol. Microbiol.">
        <title>The Global Catalogue of Microorganisms (GCM) 10K type strain sequencing project: providing services to taxonomists for standard genome sequencing and annotation.</title>
        <authorList>
            <consortium name="The Broad Institute Genomics Platform"/>
            <consortium name="The Broad Institute Genome Sequencing Center for Infectious Disease"/>
            <person name="Wu L."/>
            <person name="Ma J."/>
        </authorList>
    </citation>
    <scope>NUCLEOTIDE SEQUENCE [LARGE SCALE GENOMIC DNA]</scope>
    <source>
        <strain evidence="5">CGMCC 1.15774</strain>
    </source>
</reference>